<evidence type="ECO:0000256" key="1">
    <source>
        <dbReference type="ARBA" id="ARBA00012493"/>
    </source>
</evidence>
<name>A0ABQ9I7I1_9NEOP</name>
<dbReference type="CDD" id="cd09274">
    <property type="entry name" value="RNase_HI_RT_Ty3"/>
    <property type="match status" value="1"/>
</dbReference>
<comment type="caution">
    <text evidence="4">The sequence shown here is derived from an EMBL/GenBank/DDBJ whole genome shotgun (WGS) entry which is preliminary data.</text>
</comment>
<dbReference type="Pfam" id="PF17921">
    <property type="entry name" value="Integrase_H2C2"/>
    <property type="match status" value="1"/>
</dbReference>
<evidence type="ECO:0000256" key="2">
    <source>
        <dbReference type="ARBA" id="ARBA00023268"/>
    </source>
</evidence>
<dbReference type="Gene3D" id="1.10.340.70">
    <property type="match status" value="1"/>
</dbReference>
<keyword evidence="5" id="KW-1185">Reference proteome</keyword>
<evidence type="ECO:0000313" key="5">
    <source>
        <dbReference type="Proteomes" id="UP001159363"/>
    </source>
</evidence>
<dbReference type="PANTHER" id="PTHR37984">
    <property type="entry name" value="PROTEIN CBG26694"/>
    <property type="match status" value="1"/>
</dbReference>
<gene>
    <name evidence="4" type="ORF">PR048_004482</name>
</gene>
<reference evidence="4 5" key="1">
    <citation type="submission" date="2023-02" db="EMBL/GenBank/DDBJ databases">
        <title>LHISI_Scaffold_Assembly.</title>
        <authorList>
            <person name="Stuart O.P."/>
            <person name="Cleave R."/>
            <person name="Magrath M.J.L."/>
            <person name="Mikheyev A.S."/>
        </authorList>
    </citation>
    <scope>NUCLEOTIDE SEQUENCE [LARGE SCALE GENOMIC DNA]</scope>
    <source>
        <strain evidence="4">Daus_M_001</strain>
        <tissue evidence="4">Leg muscle</tissue>
    </source>
</reference>
<dbReference type="Gene3D" id="3.30.420.10">
    <property type="entry name" value="Ribonuclease H-like superfamily/Ribonuclease H"/>
    <property type="match status" value="1"/>
</dbReference>
<feature type="domain" description="Reverse transcriptase" evidence="3">
    <location>
        <begin position="1"/>
        <end position="54"/>
    </location>
</feature>
<organism evidence="4 5">
    <name type="scientific">Dryococelus australis</name>
    <dbReference type="NCBI Taxonomy" id="614101"/>
    <lineage>
        <taxon>Eukaryota</taxon>
        <taxon>Metazoa</taxon>
        <taxon>Ecdysozoa</taxon>
        <taxon>Arthropoda</taxon>
        <taxon>Hexapoda</taxon>
        <taxon>Insecta</taxon>
        <taxon>Pterygota</taxon>
        <taxon>Neoptera</taxon>
        <taxon>Polyneoptera</taxon>
        <taxon>Phasmatodea</taxon>
        <taxon>Verophasmatodea</taxon>
        <taxon>Anareolatae</taxon>
        <taxon>Phasmatidae</taxon>
        <taxon>Eurycanthinae</taxon>
        <taxon>Dryococelus</taxon>
    </lineage>
</organism>
<dbReference type="EC" id="2.7.7.49" evidence="1"/>
<accession>A0ABQ9I7I1</accession>
<dbReference type="PROSITE" id="PS50878">
    <property type="entry name" value="RT_POL"/>
    <property type="match status" value="1"/>
</dbReference>
<dbReference type="InterPro" id="IPR041577">
    <property type="entry name" value="RT_RNaseH_2"/>
</dbReference>
<dbReference type="InterPro" id="IPR036397">
    <property type="entry name" value="RNaseH_sf"/>
</dbReference>
<dbReference type="InterPro" id="IPR000477">
    <property type="entry name" value="RT_dom"/>
</dbReference>
<evidence type="ECO:0000313" key="4">
    <source>
        <dbReference type="EMBL" id="KAJ8891923.1"/>
    </source>
</evidence>
<protein>
    <recommendedName>
        <fullName evidence="1">RNA-directed DNA polymerase</fullName>
        <ecNumber evidence="1">2.7.7.49</ecNumber>
    </recommendedName>
</protein>
<proteinExistence type="predicted"/>
<sequence length="576" mass="65723">MSYFDDIIVHGSTREESQHNLIACLDQLQKFDLHLNQQICSLFQEQIKYLGHVIEFNKISKSPGKVAAIVDMPRPRSTEDVRRFLGMVTYYFRFMHGASTITTPLGHLLCKNTIFKWASACEAAFLKLKQALPMSKYLCHTIQIYQSSSPSDVSPKGIAEVLSHIVDGHEHPIIFASRLLTAAEQNHSQLDREALTIIFTYLFGHHFKFVTDNQLLTRIFKHRAALPKVTAGHIQHYAAFLTGFNYTIDFKKGIENSNVDCLFRAPVNINNYTASAINNEVKQLCHATIEQISPTTVTYQLLKENTTEPDYIIESGILFHGQQVIVPASLQSTVLNELHRTHVGIKKMKQIARRYVYWKKIDSNIEHLVRSCSECVAINNSPVKAPSHPWEEPEHNWQQIHIDYVGPYKDNHFLVVADAKSKWGEILPCSPAPTSESSIEILKYIFLRNGFPEVMVSDNATNGLAECNVQTLKHRLATISNQNMPIHQKVREILFRYRQWEVSCGTVPESTDPNPTGWDEADKILGFSEGERVSARYYSNNKAHCKCAKVLKKLGKLQYLVKFDNSFHFKTYIDQL</sequence>
<dbReference type="SUPFAM" id="SSF56672">
    <property type="entry name" value="DNA/RNA polymerases"/>
    <property type="match status" value="1"/>
</dbReference>
<dbReference type="EMBL" id="JARBHB010000002">
    <property type="protein sequence ID" value="KAJ8891923.1"/>
    <property type="molecule type" value="Genomic_DNA"/>
</dbReference>
<keyword evidence="2" id="KW-0511">Multifunctional enzyme</keyword>
<dbReference type="Pfam" id="PF17919">
    <property type="entry name" value="RT_RNaseH_2"/>
    <property type="match status" value="1"/>
</dbReference>
<dbReference type="InterPro" id="IPR043502">
    <property type="entry name" value="DNA/RNA_pol_sf"/>
</dbReference>
<dbReference type="InterPro" id="IPR050951">
    <property type="entry name" value="Retrovirus_Pol_polyprotein"/>
</dbReference>
<dbReference type="InterPro" id="IPR041588">
    <property type="entry name" value="Integrase_H2C2"/>
</dbReference>
<dbReference type="InterPro" id="IPR043128">
    <property type="entry name" value="Rev_trsase/Diguanyl_cyclase"/>
</dbReference>
<evidence type="ECO:0000259" key="3">
    <source>
        <dbReference type="PROSITE" id="PS50878"/>
    </source>
</evidence>
<dbReference type="SUPFAM" id="SSF53098">
    <property type="entry name" value="Ribonuclease H-like"/>
    <property type="match status" value="1"/>
</dbReference>
<dbReference type="PANTHER" id="PTHR37984:SF5">
    <property type="entry name" value="PROTEIN NYNRIN-LIKE"/>
    <property type="match status" value="1"/>
</dbReference>
<dbReference type="Proteomes" id="UP001159363">
    <property type="component" value="Chromosome 2"/>
</dbReference>
<dbReference type="InterPro" id="IPR012337">
    <property type="entry name" value="RNaseH-like_sf"/>
</dbReference>
<dbReference type="Gene3D" id="3.30.70.270">
    <property type="match status" value="2"/>
</dbReference>